<name>A0A0A8ZZ06_ARUDO</name>
<proteinExistence type="predicted"/>
<organism evidence="1">
    <name type="scientific">Arundo donax</name>
    <name type="common">Giant reed</name>
    <name type="synonym">Donax arundinaceus</name>
    <dbReference type="NCBI Taxonomy" id="35708"/>
    <lineage>
        <taxon>Eukaryota</taxon>
        <taxon>Viridiplantae</taxon>
        <taxon>Streptophyta</taxon>
        <taxon>Embryophyta</taxon>
        <taxon>Tracheophyta</taxon>
        <taxon>Spermatophyta</taxon>
        <taxon>Magnoliopsida</taxon>
        <taxon>Liliopsida</taxon>
        <taxon>Poales</taxon>
        <taxon>Poaceae</taxon>
        <taxon>PACMAD clade</taxon>
        <taxon>Arundinoideae</taxon>
        <taxon>Arundineae</taxon>
        <taxon>Arundo</taxon>
    </lineage>
</organism>
<evidence type="ECO:0000313" key="1">
    <source>
        <dbReference type="EMBL" id="JAD44589.1"/>
    </source>
</evidence>
<dbReference type="EMBL" id="GBRH01253306">
    <property type="protein sequence ID" value="JAD44589.1"/>
    <property type="molecule type" value="Transcribed_RNA"/>
</dbReference>
<sequence length="40" mass="4940">MVSAHYSWWLRKRQPWMDQLDSTIQQRNPLLTERNLLILT</sequence>
<dbReference type="AlphaFoldDB" id="A0A0A8ZZ06"/>
<accession>A0A0A8ZZ06</accession>
<protein>
    <submittedName>
        <fullName evidence="1">Uncharacterized protein</fullName>
    </submittedName>
</protein>
<reference evidence="1" key="1">
    <citation type="submission" date="2014-09" db="EMBL/GenBank/DDBJ databases">
        <authorList>
            <person name="Magalhaes I.L.F."/>
            <person name="Oliveira U."/>
            <person name="Santos F.R."/>
            <person name="Vidigal T.H.D.A."/>
            <person name="Brescovit A.D."/>
            <person name="Santos A.J."/>
        </authorList>
    </citation>
    <scope>NUCLEOTIDE SEQUENCE</scope>
    <source>
        <tissue evidence="1">Shoot tissue taken approximately 20 cm above the soil surface</tissue>
    </source>
</reference>
<reference evidence="1" key="2">
    <citation type="journal article" date="2015" name="Data Brief">
        <title>Shoot transcriptome of the giant reed, Arundo donax.</title>
        <authorList>
            <person name="Barrero R.A."/>
            <person name="Guerrero F.D."/>
            <person name="Moolhuijzen P."/>
            <person name="Goolsby J.A."/>
            <person name="Tidwell J."/>
            <person name="Bellgard S.E."/>
            <person name="Bellgard M.I."/>
        </authorList>
    </citation>
    <scope>NUCLEOTIDE SEQUENCE</scope>
    <source>
        <tissue evidence="1">Shoot tissue taken approximately 20 cm above the soil surface</tissue>
    </source>
</reference>